<keyword evidence="5" id="KW-0611">Plant defense</keyword>
<evidence type="ECO:0000256" key="1">
    <source>
        <dbReference type="ARBA" id="ARBA00008894"/>
    </source>
</evidence>
<dbReference type="Gene3D" id="1.20.5.4130">
    <property type="match status" value="1"/>
</dbReference>
<dbReference type="PANTHER" id="PTHR19338">
    <property type="entry name" value="TRANSLOCASE OF INNER MITOCHONDRIAL MEMBRANE 13 HOMOLOG"/>
    <property type="match status" value="1"/>
</dbReference>
<keyword evidence="3" id="KW-0677">Repeat</keyword>
<dbReference type="Pfam" id="PF18052">
    <property type="entry name" value="Rx_N"/>
    <property type="match status" value="1"/>
</dbReference>
<dbReference type="InterPro" id="IPR041118">
    <property type="entry name" value="Rx_N"/>
</dbReference>
<dbReference type="EMBL" id="CM000135">
    <property type="protein sequence ID" value="EAY78228.1"/>
    <property type="molecule type" value="Genomic_DNA"/>
</dbReference>
<reference evidence="9 10" key="1">
    <citation type="journal article" date="2005" name="PLoS Biol.">
        <title>The genomes of Oryza sativa: a history of duplications.</title>
        <authorList>
            <person name="Yu J."/>
            <person name="Wang J."/>
            <person name="Lin W."/>
            <person name="Li S."/>
            <person name="Li H."/>
            <person name="Zhou J."/>
            <person name="Ni P."/>
            <person name="Dong W."/>
            <person name="Hu S."/>
            <person name="Zeng C."/>
            <person name="Zhang J."/>
            <person name="Zhang Y."/>
            <person name="Li R."/>
            <person name="Xu Z."/>
            <person name="Li S."/>
            <person name="Li X."/>
            <person name="Zheng H."/>
            <person name="Cong L."/>
            <person name="Lin L."/>
            <person name="Yin J."/>
            <person name="Geng J."/>
            <person name="Li G."/>
            <person name="Shi J."/>
            <person name="Liu J."/>
            <person name="Lv H."/>
            <person name="Li J."/>
            <person name="Wang J."/>
            <person name="Deng Y."/>
            <person name="Ran L."/>
            <person name="Shi X."/>
            <person name="Wang X."/>
            <person name="Wu Q."/>
            <person name="Li C."/>
            <person name="Ren X."/>
            <person name="Wang J."/>
            <person name="Wang X."/>
            <person name="Li D."/>
            <person name="Liu D."/>
            <person name="Zhang X."/>
            <person name="Ji Z."/>
            <person name="Zhao W."/>
            <person name="Sun Y."/>
            <person name="Zhang Z."/>
            <person name="Bao J."/>
            <person name="Han Y."/>
            <person name="Dong L."/>
            <person name="Ji J."/>
            <person name="Chen P."/>
            <person name="Wu S."/>
            <person name="Liu J."/>
            <person name="Xiao Y."/>
            <person name="Bu D."/>
            <person name="Tan J."/>
            <person name="Yang L."/>
            <person name="Ye C."/>
            <person name="Zhang J."/>
            <person name="Xu J."/>
            <person name="Zhou Y."/>
            <person name="Yu Y."/>
            <person name="Zhang B."/>
            <person name="Zhuang S."/>
            <person name="Wei H."/>
            <person name="Liu B."/>
            <person name="Lei M."/>
            <person name="Yu H."/>
            <person name="Li Y."/>
            <person name="Xu H."/>
            <person name="Wei S."/>
            <person name="He X."/>
            <person name="Fang L."/>
            <person name="Zhang Z."/>
            <person name="Zhang Y."/>
            <person name="Huang X."/>
            <person name="Su Z."/>
            <person name="Tong W."/>
            <person name="Li J."/>
            <person name="Tong Z."/>
            <person name="Li S."/>
            <person name="Ye J."/>
            <person name="Wang L."/>
            <person name="Fang L."/>
            <person name="Lei T."/>
            <person name="Chen C."/>
            <person name="Chen H."/>
            <person name="Xu Z."/>
            <person name="Li H."/>
            <person name="Huang H."/>
            <person name="Zhang F."/>
            <person name="Xu H."/>
            <person name="Li N."/>
            <person name="Zhao C."/>
            <person name="Li S."/>
            <person name="Dong L."/>
            <person name="Huang Y."/>
            <person name="Li L."/>
            <person name="Xi Y."/>
            <person name="Qi Q."/>
            <person name="Li W."/>
            <person name="Zhang B."/>
            <person name="Hu W."/>
            <person name="Zhang Y."/>
            <person name="Tian X."/>
            <person name="Jiao Y."/>
            <person name="Liang X."/>
            <person name="Jin J."/>
            <person name="Gao L."/>
            <person name="Zheng W."/>
            <person name="Hao B."/>
            <person name="Liu S."/>
            <person name="Wang W."/>
            <person name="Yuan L."/>
            <person name="Cao M."/>
            <person name="McDermott J."/>
            <person name="Samudrala R."/>
            <person name="Wang J."/>
            <person name="Wong G.K."/>
            <person name="Yang H."/>
        </authorList>
    </citation>
    <scope>NUCLEOTIDE SEQUENCE [LARGE SCALE GENOMIC DNA]</scope>
    <source>
        <strain evidence="10">cv. 93-11</strain>
    </source>
</reference>
<protein>
    <recommendedName>
        <fullName evidence="11">NB-ARC domain-containing protein</fullName>
    </recommendedName>
</protein>
<dbReference type="STRING" id="39946.A2Z6J4"/>
<evidence type="ECO:0000256" key="4">
    <source>
        <dbReference type="ARBA" id="ARBA00022741"/>
    </source>
</evidence>
<dbReference type="HOGENOM" id="CLU_954393_0_0_1"/>
<organism evidence="9 10">
    <name type="scientific">Oryza sativa subsp. indica</name>
    <name type="common">Rice</name>
    <dbReference type="NCBI Taxonomy" id="39946"/>
    <lineage>
        <taxon>Eukaryota</taxon>
        <taxon>Viridiplantae</taxon>
        <taxon>Streptophyta</taxon>
        <taxon>Embryophyta</taxon>
        <taxon>Tracheophyta</taxon>
        <taxon>Spermatophyta</taxon>
        <taxon>Magnoliopsida</taxon>
        <taxon>Liliopsida</taxon>
        <taxon>Poales</taxon>
        <taxon>Poaceae</taxon>
        <taxon>BOP clade</taxon>
        <taxon>Oryzoideae</taxon>
        <taxon>Oryzeae</taxon>
        <taxon>Oryzinae</taxon>
        <taxon>Oryza</taxon>
        <taxon>Oryza sativa</taxon>
    </lineage>
</organism>
<evidence type="ECO:0000256" key="2">
    <source>
        <dbReference type="ARBA" id="ARBA00022614"/>
    </source>
</evidence>
<feature type="domain" description="Disease resistance N-terminal" evidence="8">
    <location>
        <begin position="77"/>
        <end position="104"/>
    </location>
</feature>
<evidence type="ECO:0000256" key="3">
    <source>
        <dbReference type="ARBA" id="ARBA00022737"/>
    </source>
</evidence>
<dbReference type="Gramene" id="BGIOSGA032051-TA">
    <property type="protein sequence ID" value="BGIOSGA032051-PA"/>
    <property type="gene ID" value="BGIOSGA032051"/>
</dbReference>
<feature type="region of interest" description="Disordered" evidence="6">
    <location>
        <begin position="33"/>
        <end position="80"/>
    </location>
</feature>
<feature type="domain" description="NB-ARC" evidence="7">
    <location>
        <begin position="195"/>
        <end position="291"/>
    </location>
</feature>
<dbReference type="InterPro" id="IPR027417">
    <property type="entry name" value="P-loop_NTPase"/>
</dbReference>
<keyword evidence="10" id="KW-1185">Reference proteome</keyword>
<dbReference type="AlphaFoldDB" id="A2Z6J4"/>
<evidence type="ECO:0000259" key="7">
    <source>
        <dbReference type="Pfam" id="PF00931"/>
    </source>
</evidence>
<dbReference type="SUPFAM" id="SSF52540">
    <property type="entry name" value="P-loop containing nucleoside triphosphate hydrolases"/>
    <property type="match status" value="1"/>
</dbReference>
<evidence type="ECO:0000313" key="9">
    <source>
        <dbReference type="EMBL" id="EAY78228.1"/>
    </source>
</evidence>
<proteinExistence type="inferred from homology"/>
<dbReference type="Proteomes" id="UP000007015">
    <property type="component" value="Chromosome 10"/>
</dbReference>
<dbReference type="PANTHER" id="PTHR19338:SF25">
    <property type="entry name" value="NB-ARC DOMAIN-CONTAINING PROTEIN"/>
    <property type="match status" value="1"/>
</dbReference>
<evidence type="ECO:0000256" key="5">
    <source>
        <dbReference type="ARBA" id="ARBA00022821"/>
    </source>
</evidence>
<evidence type="ECO:0000313" key="10">
    <source>
        <dbReference type="Proteomes" id="UP000007015"/>
    </source>
</evidence>
<dbReference type="GO" id="GO:0043531">
    <property type="term" value="F:ADP binding"/>
    <property type="evidence" value="ECO:0007669"/>
    <property type="project" value="InterPro"/>
</dbReference>
<dbReference type="InterPro" id="IPR002182">
    <property type="entry name" value="NB-ARC"/>
</dbReference>
<evidence type="ECO:0000259" key="8">
    <source>
        <dbReference type="Pfam" id="PF18052"/>
    </source>
</evidence>
<evidence type="ECO:0000256" key="6">
    <source>
        <dbReference type="SAM" id="MobiDB-lite"/>
    </source>
</evidence>
<dbReference type="OMA" id="MTHVRIP"/>
<accession>A2Z6J4</accession>
<keyword evidence="2" id="KW-0433">Leucine-rich repeat</keyword>
<dbReference type="GO" id="GO:0006952">
    <property type="term" value="P:defense response"/>
    <property type="evidence" value="ECO:0007669"/>
    <property type="project" value="UniProtKB-KW"/>
</dbReference>
<dbReference type="Pfam" id="PF00931">
    <property type="entry name" value="NB-ARC"/>
    <property type="match status" value="1"/>
</dbReference>
<keyword evidence="4" id="KW-0547">Nucleotide-binding</keyword>
<evidence type="ECO:0008006" key="11">
    <source>
        <dbReference type="Google" id="ProtNLM"/>
    </source>
</evidence>
<gene>
    <name evidence="9" type="ORF">OsI_33273</name>
</gene>
<name>A2Z6J4_ORYSI</name>
<comment type="similarity">
    <text evidence="1">Belongs to the disease resistance NB-LRR family.</text>
</comment>
<dbReference type="Gene3D" id="3.40.50.300">
    <property type="entry name" value="P-loop containing nucleotide triphosphate hydrolases"/>
    <property type="match status" value="1"/>
</dbReference>
<sequence length="292" mass="33386">MVDSISVLRDGGPAPRRPDLCFTGSHGIPSWEDGGAACGSRWQQATQGGEGSDAPPGRRPWSGRRVPRRSVGAGGPSPTAKRWMREVRELSYDIEDYIDEFCAAPRPGRRANTMARFVCRIGRVKVARLPKRLKRHQQMGKMVSQFRIYVEEAIERHGRYGLDCCDHRRRYVSFGPMLPSRPYGEEDAQLVIDGRVSEFIERLANDEDQKLKVVSVVGSSGIGKTTLAKLLYNRIGGQFDCRAFVRISRKPDMKRVFREMFFQLQRKQPPDDYKELALIDSIREYLQDRRYC</sequence>